<feature type="compositionally biased region" description="Low complexity" evidence="1">
    <location>
        <begin position="1"/>
        <end position="22"/>
    </location>
</feature>
<organism evidence="2 3">
    <name type="scientific">Bathycoccus prasinos</name>
    <dbReference type="NCBI Taxonomy" id="41875"/>
    <lineage>
        <taxon>Eukaryota</taxon>
        <taxon>Viridiplantae</taxon>
        <taxon>Chlorophyta</taxon>
        <taxon>Mamiellophyceae</taxon>
        <taxon>Mamiellales</taxon>
        <taxon>Bathycoccaceae</taxon>
        <taxon>Bathycoccus</taxon>
    </lineage>
</organism>
<dbReference type="eggNOG" id="ENOG502T0X5">
    <property type="taxonomic scope" value="Eukaryota"/>
</dbReference>
<evidence type="ECO:0000313" key="2">
    <source>
        <dbReference type="EMBL" id="CCO19096.1"/>
    </source>
</evidence>
<gene>
    <name evidence="2" type="ordered locus">Bathy12g00900</name>
</gene>
<dbReference type="EMBL" id="FO082267">
    <property type="protein sequence ID" value="CCO19096.1"/>
    <property type="molecule type" value="Genomic_DNA"/>
</dbReference>
<keyword evidence="3" id="KW-1185">Reference proteome</keyword>
<dbReference type="Proteomes" id="UP000198341">
    <property type="component" value="Chromosome 12"/>
</dbReference>
<feature type="compositionally biased region" description="Low complexity" evidence="1">
    <location>
        <begin position="32"/>
        <end position="44"/>
    </location>
</feature>
<dbReference type="KEGG" id="bpg:Bathy12g00900"/>
<proteinExistence type="predicted"/>
<accession>K8EM11</accession>
<sequence length="190" mass="20164">MSSTIYTPSSTTPARMMMTTKSKTMKTREPNTSSSSLTSSLTSSFFPTRGGRASSSSSMRTKAIDPQVALAVAQQNLSLALVLGAEGVLNSQRMPSDFIGRPDLPKLAPGIAGCATAFALINSDNDVVTPIGLAVGALACLYVIKIEFDRLNETKDDPLDWPGPKVFPGGLLVFGLLQFLTNAQGFVREM</sequence>
<name>K8EM11_9CHLO</name>
<evidence type="ECO:0000256" key="1">
    <source>
        <dbReference type="SAM" id="MobiDB-lite"/>
    </source>
</evidence>
<feature type="region of interest" description="Disordered" evidence="1">
    <location>
        <begin position="1"/>
        <end position="59"/>
    </location>
</feature>
<dbReference type="GeneID" id="19012348"/>
<protein>
    <submittedName>
        <fullName evidence="2">Uncharacterized protein</fullName>
    </submittedName>
</protein>
<dbReference type="RefSeq" id="XP_007509981.1">
    <property type="nucleotide sequence ID" value="XM_007509919.1"/>
</dbReference>
<reference evidence="2 3" key="1">
    <citation type="submission" date="2011-10" db="EMBL/GenBank/DDBJ databases">
        <authorList>
            <person name="Genoscope - CEA"/>
        </authorList>
    </citation>
    <scope>NUCLEOTIDE SEQUENCE [LARGE SCALE GENOMIC DNA]</scope>
    <source>
        <strain evidence="2 3">RCC 1105</strain>
    </source>
</reference>
<evidence type="ECO:0000313" key="3">
    <source>
        <dbReference type="Proteomes" id="UP000198341"/>
    </source>
</evidence>
<dbReference type="AlphaFoldDB" id="K8EM11"/>
<dbReference type="OrthoDB" id="497675at2759"/>